<reference evidence="2 3" key="1">
    <citation type="submission" date="2016-12" db="EMBL/GenBank/DDBJ databases">
        <title>The genomes of Aspergillus section Nigri reveals drivers in fungal speciation.</title>
        <authorList>
            <consortium name="DOE Joint Genome Institute"/>
            <person name="Vesth T.C."/>
            <person name="Nybo J."/>
            <person name="Theobald S."/>
            <person name="Brandl J."/>
            <person name="Frisvad J.C."/>
            <person name="Nielsen K.F."/>
            <person name="Lyhne E.K."/>
            <person name="Kogle M.E."/>
            <person name="Kuo A."/>
            <person name="Riley R."/>
            <person name="Clum A."/>
            <person name="Nolan M."/>
            <person name="Lipzen A."/>
            <person name="Salamov A."/>
            <person name="Henrissat B."/>
            <person name="Wiebenga A."/>
            <person name="De Vries R.P."/>
            <person name="Grigoriev I.V."/>
            <person name="Mortensen U.H."/>
            <person name="Andersen M.R."/>
            <person name="Baker S.E."/>
        </authorList>
    </citation>
    <scope>NUCLEOTIDE SEQUENCE [LARGE SCALE GENOMIC DNA]</scope>
    <source>
        <strain evidence="2 3">CBS 121591</strain>
    </source>
</reference>
<accession>A0A319BQ04</accession>
<evidence type="ECO:0000259" key="1">
    <source>
        <dbReference type="Pfam" id="PF24494"/>
    </source>
</evidence>
<dbReference type="VEuPathDB" id="FungiDB:BO82DRAFT_379522"/>
<feature type="domain" description="DUF7587" evidence="1">
    <location>
        <begin position="23"/>
        <end position="146"/>
    </location>
</feature>
<dbReference type="Pfam" id="PF24494">
    <property type="entry name" value="DUF7587"/>
    <property type="match status" value="1"/>
</dbReference>
<dbReference type="AlphaFoldDB" id="A0A319BQ04"/>
<keyword evidence="3" id="KW-1185">Reference proteome</keyword>
<dbReference type="Proteomes" id="UP000248340">
    <property type="component" value="Unassembled WGS sequence"/>
</dbReference>
<dbReference type="RefSeq" id="XP_025485716.1">
    <property type="nucleotide sequence ID" value="XM_025637694.1"/>
</dbReference>
<dbReference type="OrthoDB" id="4152607at2759"/>
<dbReference type="GeneID" id="37140436"/>
<dbReference type="EMBL" id="KZ821789">
    <property type="protein sequence ID" value="PYH75516.1"/>
    <property type="molecule type" value="Genomic_DNA"/>
</dbReference>
<gene>
    <name evidence="2" type="ORF">BO82DRAFT_379522</name>
</gene>
<dbReference type="InterPro" id="IPR056009">
    <property type="entry name" value="DUF7587"/>
</dbReference>
<name>A0A319BQ04_9EURO</name>
<evidence type="ECO:0000313" key="3">
    <source>
        <dbReference type="Proteomes" id="UP000248340"/>
    </source>
</evidence>
<organism evidence="2 3">
    <name type="scientific">Aspergillus uvarum CBS 121591</name>
    <dbReference type="NCBI Taxonomy" id="1448315"/>
    <lineage>
        <taxon>Eukaryota</taxon>
        <taxon>Fungi</taxon>
        <taxon>Dikarya</taxon>
        <taxon>Ascomycota</taxon>
        <taxon>Pezizomycotina</taxon>
        <taxon>Eurotiomycetes</taxon>
        <taxon>Eurotiomycetidae</taxon>
        <taxon>Eurotiales</taxon>
        <taxon>Aspergillaceae</taxon>
        <taxon>Aspergillus</taxon>
        <taxon>Aspergillus subgen. Circumdati</taxon>
    </lineage>
</organism>
<protein>
    <recommendedName>
        <fullName evidence="1">DUF7587 domain-containing protein</fullName>
    </recommendedName>
</protein>
<proteinExistence type="predicted"/>
<evidence type="ECO:0000313" key="2">
    <source>
        <dbReference type="EMBL" id="PYH75516.1"/>
    </source>
</evidence>
<sequence length="400" mass="46531">MDSLAEKRLLFNPSADSAISPDVPRYLFRVVSPFSDGKTDGSWVRSMAACQNLNSSSEDIFSRLSDEKRKRVAHTLNQHLRWWSKEGVQDNFVSWTSPLLFAIQYIYFRHLSTNDSSRLEEIKLYVIDTTLFRKRTFLRDLDLIRVFRGFDTDLKDFSKLRNTTPYYFGEYLSQRSLKIESKHMVLSAQKLFENDRLRRSPPCFYEFHQIPIRGGKPSWPKDVIRFRKEVWLSNSSPLSRNEVYCRLEAVEEILIGLAPSWKYPLAIYFAALTGLEAESRRLDEAGDNVLYAYFRSISLQDAHKRFSPSNFEIFAANTMPELEHVEKLIQQIHAHCTLKQALEYIENAEVTVRNLHISNIFNARNNLPVANYDCFAVREKIVLKLATVQMLCEEVAQAKS</sequence>